<dbReference type="Gene3D" id="2.30.30.140">
    <property type="match status" value="1"/>
</dbReference>
<sequence length="73" mass="8249">MCLAVPLKIVEIDGLNGVGEVEGLRRRMRLDFIKEPRVGEYVIVHAGFAIERLSEEQAKADIAEWNEVRDALL</sequence>
<dbReference type="PANTHER" id="PTHR35177:SF2">
    <property type="entry name" value="HYDROGENASE MATURATION FACTOR HYBG"/>
    <property type="match status" value="1"/>
</dbReference>
<evidence type="ECO:0000256" key="1">
    <source>
        <dbReference type="ARBA" id="ARBA00006018"/>
    </source>
</evidence>
<reference evidence="2" key="2">
    <citation type="journal article" date="2021" name="PeerJ">
        <title>Extensive microbial diversity within the chicken gut microbiome revealed by metagenomics and culture.</title>
        <authorList>
            <person name="Gilroy R."/>
            <person name="Ravi A."/>
            <person name="Getino M."/>
            <person name="Pursley I."/>
            <person name="Horton D.L."/>
            <person name="Alikhan N.F."/>
            <person name="Baker D."/>
            <person name="Gharbi K."/>
            <person name="Hall N."/>
            <person name="Watson M."/>
            <person name="Adriaenssens E.M."/>
            <person name="Foster-Nyarko E."/>
            <person name="Jarju S."/>
            <person name="Secka A."/>
            <person name="Antonio M."/>
            <person name="Oren A."/>
            <person name="Chaudhuri R.R."/>
            <person name="La Ragione R."/>
            <person name="Hildebrand F."/>
            <person name="Pallen M.J."/>
        </authorList>
    </citation>
    <scope>NUCLEOTIDE SEQUENCE</scope>
    <source>
        <strain evidence="2">ChiBcolR7-354</strain>
    </source>
</reference>
<evidence type="ECO:0000313" key="3">
    <source>
        <dbReference type="Proteomes" id="UP000824262"/>
    </source>
</evidence>
<dbReference type="AlphaFoldDB" id="A0A9D0ZEK2"/>
<protein>
    <submittedName>
        <fullName evidence="2">HypC/HybG/HupF family hydrogenase formation chaperone</fullName>
    </submittedName>
</protein>
<dbReference type="Proteomes" id="UP000824262">
    <property type="component" value="Unassembled WGS sequence"/>
</dbReference>
<proteinExistence type="inferred from homology"/>
<dbReference type="PROSITE" id="PS01097">
    <property type="entry name" value="HUPF_HYPC"/>
    <property type="match status" value="1"/>
</dbReference>
<reference evidence="2" key="1">
    <citation type="submission" date="2020-10" db="EMBL/GenBank/DDBJ databases">
        <authorList>
            <person name="Gilroy R."/>
        </authorList>
    </citation>
    <scope>NUCLEOTIDE SEQUENCE</scope>
    <source>
        <strain evidence="2">ChiBcolR7-354</strain>
    </source>
</reference>
<comment type="caution">
    <text evidence="2">The sequence shown here is derived from an EMBL/GenBank/DDBJ whole genome shotgun (WGS) entry which is preliminary data.</text>
</comment>
<accession>A0A9D0ZEK2</accession>
<gene>
    <name evidence="2" type="ORF">IAB77_06050</name>
</gene>
<dbReference type="PANTHER" id="PTHR35177">
    <property type="entry name" value="HYDROGENASE MATURATION FACTOR HYBG"/>
    <property type="match status" value="1"/>
</dbReference>
<comment type="similarity">
    <text evidence="1">Belongs to the HupF/HypC family.</text>
</comment>
<name>A0A9D0ZEK2_9FIRM</name>
<organism evidence="2 3">
    <name type="scientific">Candidatus Scatomorpha intestinavium</name>
    <dbReference type="NCBI Taxonomy" id="2840922"/>
    <lineage>
        <taxon>Bacteria</taxon>
        <taxon>Bacillati</taxon>
        <taxon>Bacillota</taxon>
        <taxon>Clostridia</taxon>
        <taxon>Eubacteriales</taxon>
        <taxon>Candidatus Scatomorpha</taxon>
    </lineage>
</organism>
<dbReference type="Pfam" id="PF01455">
    <property type="entry name" value="HupF_HypC"/>
    <property type="match status" value="1"/>
</dbReference>
<dbReference type="SUPFAM" id="SSF159127">
    <property type="entry name" value="HupF/HypC-like"/>
    <property type="match status" value="1"/>
</dbReference>
<dbReference type="GO" id="GO:0005506">
    <property type="term" value="F:iron ion binding"/>
    <property type="evidence" value="ECO:0007669"/>
    <property type="project" value="TreeGrafter"/>
</dbReference>
<dbReference type="InterPro" id="IPR001109">
    <property type="entry name" value="Hydrogenase_HupF/HypC"/>
</dbReference>
<dbReference type="PRINTS" id="PR00445">
    <property type="entry name" value="HUPFHYPC"/>
</dbReference>
<dbReference type="InterPro" id="IPR019812">
    <property type="entry name" value="Hydgase_assmbl_chp_CS"/>
</dbReference>
<dbReference type="GO" id="GO:0051604">
    <property type="term" value="P:protein maturation"/>
    <property type="evidence" value="ECO:0007669"/>
    <property type="project" value="TreeGrafter"/>
</dbReference>
<dbReference type="NCBIfam" id="TIGR00074">
    <property type="entry name" value="hypC_hupF"/>
    <property type="match status" value="1"/>
</dbReference>
<dbReference type="EMBL" id="DVGA01000059">
    <property type="protein sequence ID" value="HIQ78806.1"/>
    <property type="molecule type" value="Genomic_DNA"/>
</dbReference>
<dbReference type="GO" id="GO:1902670">
    <property type="term" value="F:carbon dioxide binding"/>
    <property type="evidence" value="ECO:0007669"/>
    <property type="project" value="TreeGrafter"/>
</dbReference>
<evidence type="ECO:0000313" key="2">
    <source>
        <dbReference type="EMBL" id="HIQ78806.1"/>
    </source>
</evidence>